<dbReference type="Proteomes" id="UP000182258">
    <property type="component" value="Unassembled WGS sequence"/>
</dbReference>
<organism evidence="2 4">
    <name type="scientific">Devosia psychrophila</name>
    <dbReference type="NCBI Taxonomy" id="728005"/>
    <lineage>
        <taxon>Bacteria</taxon>
        <taxon>Pseudomonadati</taxon>
        <taxon>Pseudomonadota</taxon>
        <taxon>Alphaproteobacteria</taxon>
        <taxon>Hyphomicrobiales</taxon>
        <taxon>Devosiaceae</taxon>
        <taxon>Devosia</taxon>
    </lineage>
</organism>
<name>A0A0F5PZR6_9HYPH</name>
<reference evidence="2 4" key="2">
    <citation type="submission" date="2016-10" db="EMBL/GenBank/DDBJ databases">
        <authorList>
            <person name="de Groot N.N."/>
        </authorList>
    </citation>
    <scope>NUCLEOTIDE SEQUENCE [LARGE SCALE GENOMIC DNA]</scope>
    <source>
        <strain evidence="2 4">CGMCC 1.10210</strain>
    </source>
</reference>
<keyword evidence="3" id="KW-1185">Reference proteome</keyword>
<reference evidence="1 3" key="1">
    <citation type="submission" date="2015-03" db="EMBL/GenBank/DDBJ databases">
        <authorList>
            <person name="Lepp D."/>
            <person name="Hassan Y.I."/>
            <person name="Li X.-Z."/>
            <person name="Zhou T."/>
        </authorList>
    </citation>
    <scope>NUCLEOTIDE SEQUENCE [LARGE SCALE GENOMIC DNA]</scope>
    <source>
        <strain evidence="1 3">Cr7-05</strain>
    </source>
</reference>
<dbReference type="AlphaFoldDB" id="A0A0F5PZR6"/>
<evidence type="ECO:0000313" key="2">
    <source>
        <dbReference type="EMBL" id="SFD30169.1"/>
    </source>
</evidence>
<protein>
    <submittedName>
        <fullName evidence="2">Uncharacterized protein</fullName>
    </submittedName>
</protein>
<accession>A0A0F5PZR6</accession>
<evidence type="ECO:0000313" key="1">
    <source>
        <dbReference type="EMBL" id="KKC34090.1"/>
    </source>
</evidence>
<dbReference type="OrthoDB" id="7950871at2"/>
<dbReference type="STRING" id="728005.SAMN04488059_13810"/>
<dbReference type="RefSeq" id="WP_046169879.1">
    <property type="nucleotide sequence ID" value="NZ_FOMB01000038.1"/>
</dbReference>
<evidence type="ECO:0000313" key="4">
    <source>
        <dbReference type="Proteomes" id="UP000182258"/>
    </source>
</evidence>
<dbReference type="EMBL" id="LAPV01000060">
    <property type="protein sequence ID" value="KKC34090.1"/>
    <property type="molecule type" value="Genomic_DNA"/>
</dbReference>
<dbReference type="PATRIC" id="fig|728005.3.peg.3363"/>
<proteinExistence type="predicted"/>
<sequence>MIRIYSWTEDEDEVALDAVTVGIKSDTRILTVAGLQFGQRDAVVYYPEWQGKGGLIPAAMEGPMPVQSALERAERLCAQHDFKRVVVWLQHQELWDARWGQLALEPGL</sequence>
<dbReference type="EMBL" id="FOMB01000038">
    <property type="protein sequence ID" value="SFD30169.1"/>
    <property type="molecule type" value="Genomic_DNA"/>
</dbReference>
<evidence type="ECO:0000313" key="3">
    <source>
        <dbReference type="Proteomes" id="UP000033519"/>
    </source>
</evidence>
<gene>
    <name evidence="2" type="ORF">SAMN04488059_13810</name>
    <name evidence="1" type="ORF">WH91_04820</name>
</gene>
<dbReference type="Proteomes" id="UP000033519">
    <property type="component" value="Unassembled WGS sequence"/>
</dbReference>